<dbReference type="RefSeq" id="XP_003139388.1">
    <property type="nucleotide sequence ID" value="XM_003139340.1"/>
</dbReference>
<evidence type="ECO:0000313" key="2">
    <source>
        <dbReference type="EMBL" id="EFO24680.1"/>
    </source>
</evidence>
<dbReference type="OrthoDB" id="5863032at2759"/>
<organism evidence="2">
    <name type="scientific">Loa loa</name>
    <name type="common">Eye worm</name>
    <name type="synonym">Filaria loa</name>
    <dbReference type="NCBI Taxonomy" id="7209"/>
    <lineage>
        <taxon>Eukaryota</taxon>
        <taxon>Metazoa</taxon>
        <taxon>Ecdysozoa</taxon>
        <taxon>Nematoda</taxon>
        <taxon>Chromadorea</taxon>
        <taxon>Rhabditida</taxon>
        <taxon>Spirurina</taxon>
        <taxon>Spiruromorpha</taxon>
        <taxon>Filarioidea</taxon>
        <taxon>Onchocercidae</taxon>
        <taxon>Loa</taxon>
    </lineage>
</organism>
<keyword evidence="1" id="KW-0812">Transmembrane</keyword>
<reference evidence="2" key="1">
    <citation type="submission" date="2012-04" db="EMBL/GenBank/DDBJ databases">
        <title>The Genome Sequence of Loa loa.</title>
        <authorList>
            <consortium name="The Broad Institute Genome Sequencing Platform"/>
            <consortium name="Broad Institute Genome Sequencing Center for Infectious Disease"/>
            <person name="Nutman T.B."/>
            <person name="Fink D.L."/>
            <person name="Russ C."/>
            <person name="Young S."/>
            <person name="Zeng Q."/>
            <person name="Gargeya S."/>
            <person name="Alvarado L."/>
            <person name="Berlin A."/>
            <person name="Chapman S.B."/>
            <person name="Chen Z."/>
            <person name="Freedman E."/>
            <person name="Gellesch M."/>
            <person name="Goldberg J."/>
            <person name="Griggs A."/>
            <person name="Gujja S."/>
            <person name="Heilman E.R."/>
            <person name="Heiman D."/>
            <person name="Howarth C."/>
            <person name="Mehta T."/>
            <person name="Neiman D."/>
            <person name="Pearson M."/>
            <person name="Roberts A."/>
            <person name="Saif S."/>
            <person name="Shea T."/>
            <person name="Shenoy N."/>
            <person name="Sisk P."/>
            <person name="Stolte C."/>
            <person name="Sykes S."/>
            <person name="White J."/>
            <person name="Yandava C."/>
            <person name="Haas B."/>
            <person name="Henn M.R."/>
            <person name="Nusbaum C."/>
            <person name="Birren B."/>
        </authorList>
    </citation>
    <scope>NUCLEOTIDE SEQUENCE [LARGE SCALE GENOMIC DNA]</scope>
</reference>
<proteinExistence type="predicted"/>
<dbReference type="GeneID" id="9941199"/>
<dbReference type="EMBL" id="JH712071">
    <property type="protein sequence ID" value="EFO24680.1"/>
    <property type="molecule type" value="Genomic_DNA"/>
</dbReference>
<protein>
    <submittedName>
        <fullName evidence="2">Uncharacterized protein</fullName>
    </submittedName>
</protein>
<name>A0A1S0U3G9_LOALO</name>
<keyword evidence="1" id="KW-0472">Membrane</keyword>
<sequence>MCDLPTLTSRETNVRSGGKASGFRAYLNNAVTGQTATQDRIDRLSNWTLFDLAISLQATIIILNILSALAMSIVEFLSPWPMLLMALLLFIPIFPILCSNQREEILKLFGTMQLTCGFVELFWSSCVLLDMHYHSNDWRAYFTMCTVSWQFLVIR</sequence>
<feature type="transmembrane region" description="Helical" evidence="1">
    <location>
        <begin position="49"/>
        <end position="74"/>
    </location>
</feature>
<evidence type="ECO:0000256" key="1">
    <source>
        <dbReference type="SAM" id="Phobius"/>
    </source>
</evidence>
<dbReference type="AlphaFoldDB" id="A0A1S0U3G9"/>
<feature type="transmembrane region" description="Helical" evidence="1">
    <location>
        <begin position="80"/>
        <end position="98"/>
    </location>
</feature>
<dbReference type="OMA" id="DNDWRAY"/>
<accession>A0A1S0U3G9</accession>
<keyword evidence="1" id="KW-1133">Transmembrane helix</keyword>
<dbReference type="KEGG" id="loa:LOAG_03804"/>
<dbReference type="CTD" id="9941199"/>
<gene>
    <name evidence="2" type="ORF">LOAG_03804</name>
</gene>
<dbReference type="InParanoid" id="A0A1S0U3G9"/>